<dbReference type="InterPro" id="IPR009959">
    <property type="entry name" value="Cyclase_SnoaL-like"/>
</dbReference>
<reference evidence="2" key="1">
    <citation type="journal article" date="2019" name="Int. J. Syst. Evol. Microbiol.">
        <title>The Global Catalogue of Microorganisms (GCM) 10K type strain sequencing project: providing services to taxonomists for standard genome sequencing and annotation.</title>
        <authorList>
            <consortium name="The Broad Institute Genomics Platform"/>
            <consortium name="The Broad Institute Genome Sequencing Center for Infectious Disease"/>
            <person name="Wu L."/>
            <person name="Ma J."/>
        </authorList>
    </citation>
    <scope>NUCLEOTIDE SEQUENCE [LARGE SCALE GENOMIC DNA]</scope>
    <source>
        <strain evidence="2">KCTC 42424</strain>
    </source>
</reference>
<keyword evidence="2" id="KW-1185">Reference proteome</keyword>
<dbReference type="Gene3D" id="3.10.450.50">
    <property type="match status" value="1"/>
</dbReference>
<proteinExistence type="predicted"/>
<dbReference type="Pfam" id="PF07366">
    <property type="entry name" value="SnoaL"/>
    <property type="match status" value="1"/>
</dbReference>
<dbReference type="EMBL" id="JBHRYB010000025">
    <property type="protein sequence ID" value="MFC3681883.1"/>
    <property type="molecule type" value="Genomic_DNA"/>
</dbReference>
<dbReference type="PANTHER" id="PTHR38436:SF1">
    <property type="entry name" value="ESTER CYCLASE"/>
    <property type="match status" value="1"/>
</dbReference>
<dbReference type="Proteomes" id="UP001595722">
    <property type="component" value="Unassembled WGS sequence"/>
</dbReference>
<evidence type="ECO:0000313" key="1">
    <source>
        <dbReference type="EMBL" id="MFC3681883.1"/>
    </source>
</evidence>
<gene>
    <name evidence="1" type="ORF">ACFOMG_17410</name>
</gene>
<organism evidence="1 2">
    <name type="scientific">Bacterioplanoides pacificum</name>
    <dbReference type="NCBI Taxonomy" id="1171596"/>
    <lineage>
        <taxon>Bacteria</taxon>
        <taxon>Pseudomonadati</taxon>
        <taxon>Pseudomonadota</taxon>
        <taxon>Gammaproteobacteria</taxon>
        <taxon>Oceanospirillales</taxon>
        <taxon>Oceanospirillaceae</taxon>
        <taxon>Bacterioplanoides</taxon>
    </lineage>
</organism>
<dbReference type="InterPro" id="IPR032710">
    <property type="entry name" value="NTF2-like_dom_sf"/>
</dbReference>
<dbReference type="RefSeq" id="WP_376868548.1">
    <property type="nucleotide sequence ID" value="NZ_JBHRYB010000025.1"/>
</dbReference>
<sequence length="149" mass="16923">MEERSNNNKKLIRQFIELTWNQKRFNLARSLAAPEFTYHASMIDKPMTLQNMGVVVQTIQDAFDDFTIAVDELVAEGNQVVSQSTFSGTLVKPLMGFEPTDRMIALNAVTFWKIRQGVIQSGHSLLDTADLMHQAQTIQDGERQQYMAL</sequence>
<comment type="caution">
    <text evidence="1">The sequence shown here is derived from an EMBL/GenBank/DDBJ whole genome shotgun (WGS) entry which is preliminary data.</text>
</comment>
<protein>
    <submittedName>
        <fullName evidence="1">Ester cyclase</fullName>
    </submittedName>
</protein>
<accession>A0ABV7W0U3</accession>
<name>A0ABV7W0U3_9GAMM</name>
<dbReference type="SUPFAM" id="SSF54427">
    <property type="entry name" value="NTF2-like"/>
    <property type="match status" value="1"/>
</dbReference>
<dbReference type="PANTHER" id="PTHR38436">
    <property type="entry name" value="POLYKETIDE CYCLASE SNOAL-LIKE DOMAIN"/>
    <property type="match status" value="1"/>
</dbReference>
<evidence type="ECO:0000313" key="2">
    <source>
        <dbReference type="Proteomes" id="UP001595722"/>
    </source>
</evidence>